<gene>
    <name evidence="1" type="ORF">M094_0082</name>
</gene>
<dbReference type="Proteomes" id="UP000028013">
    <property type="component" value="Unassembled WGS sequence"/>
</dbReference>
<proteinExistence type="predicted"/>
<reference evidence="1 2" key="1">
    <citation type="submission" date="2014-04" db="EMBL/GenBank/DDBJ databases">
        <authorList>
            <person name="Sears C."/>
            <person name="Carroll K."/>
            <person name="Sack B.R."/>
            <person name="Qadri F."/>
            <person name="Myers L.L."/>
            <person name="Chung G.-T."/>
            <person name="Escheverria P."/>
            <person name="Fraser C.M."/>
            <person name="Sadzewicz L."/>
            <person name="Shefchek K.A."/>
            <person name="Tallon L."/>
            <person name="Das S.P."/>
            <person name="Daugherty S."/>
            <person name="Mongodin E.F."/>
        </authorList>
    </citation>
    <scope>NUCLEOTIDE SEQUENCE [LARGE SCALE GENOMIC DNA]</scope>
    <source>
        <strain evidence="1 2">3978 T3 ii</strain>
    </source>
</reference>
<dbReference type="AlphaFoldDB" id="A0A078S240"/>
<sequence length="38" mass="4400">MASVFILFFDSDFRLQTYCIHFAALLHTFCSDAAKQLQ</sequence>
<protein>
    <submittedName>
        <fullName evidence="1">Uncharacterized protein</fullName>
    </submittedName>
</protein>
<evidence type="ECO:0000313" key="1">
    <source>
        <dbReference type="EMBL" id="KDS52221.1"/>
    </source>
</evidence>
<dbReference type="EMBL" id="JNHN01000160">
    <property type="protein sequence ID" value="KDS52221.1"/>
    <property type="molecule type" value="Genomic_DNA"/>
</dbReference>
<comment type="caution">
    <text evidence="1">The sequence shown here is derived from an EMBL/GenBank/DDBJ whole genome shotgun (WGS) entry which is preliminary data.</text>
</comment>
<accession>A0A078S240</accession>
<organism evidence="1 2">
    <name type="scientific">Bacteroides uniformis str. 3978 T3 ii</name>
    <dbReference type="NCBI Taxonomy" id="1339349"/>
    <lineage>
        <taxon>Bacteria</taxon>
        <taxon>Pseudomonadati</taxon>
        <taxon>Bacteroidota</taxon>
        <taxon>Bacteroidia</taxon>
        <taxon>Bacteroidales</taxon>
        <taxon>Bacteroidaceae</taxon>
        <taxon>Bacteroides</taxon>
    </lineage>
</organism>
<name>A0A078S240_BACUN</name>
<evidence type="ECO:0000313" key="2">
    <source>
        <dbReference type="Proteomes" id="UP000028013"/>
    </source>
</evidence>